<keyword evidence="2" id="KW-1185">Reference proteome</keyword>
<protein>
    <recommendedName>
        <fullName evidence="3">Methyltransferase SirN-like protein</fullName>
    </recommendedName>
</protein>
<reference evidence="1" key="1">
    <citation type="submission" date="2022-11" db="EMBL/GenBank/DDBJ databases">
        <title>Genome Resource of Sclerotinia nivalis Strain SnTB1, a Plant Pathogen Isolated from American Ginseng.</title>
        <authorList>
            <person name="Fan S."/>
        </authorList>
    </citation>
    <scope>NUCLEOTIDE SEQUENCE</scope>
    <source>
        <strain evidence="1">SnTB1</strain>
    </source>
</reference>
<name>A0A9X0DPI0_9HELO</name>
<sequence length="281" mass="30781">MPSPSLAFECADPATSQRLINQHNVVINALGGKLVLAPIDLTQPNLRILDSATADGHWLQQLREHCGSSKNNTYVGTDINSKILPTSFPPEFDFYLHNFGTPWPLATHASFDLVHQRLSLPGAAPHSLPQAVRNLFELVKPGGWIQLVEAEQIAPNSGPVFLEFLELVRQVFEGTGAGWKYAEHLRQWLEEAGAVDIQEISVDMVLGASNEKNELVEMGASSTAGAMSGLVMHAKAMNLDTKLSNEQLDTLGDRLYAELVQTGAHYPLRSVWGRKKQVGEP</sequence>
<dbReference type="Pfam" id="PF13489">
    <property type="entry name" value="Methyltransf_23"/>
    <property type="match status" value="1"/>
</dbReference>
<dbReference type="EMBL" id="JAPEIS010000001">
    <property type="protein sequence ID" value="KAJ8069780.1"/>
    <property type="molecule type" value="Genomic_DNA"/>
</dbReference>
<dbReference type="AlphaFoldDB" id="A0A9X0DPI0"/>
<accession>A0A9X0DPI0</accession>
<evidence type="ECO:0008006" key="3">
    <source>
        <dbReference type="Google" id="ProtNLM"/>
    </source>
</evidence>
<dbReference type="OrthoDB" id="184880at2759"/>
<dbReference type="InterPro" id="IPR029063">
    <property type="entry name" value="SAM-dependent_MTases_sf"/>
</dbReference>
<evidence type="ECO:0000313" key="1">
    <source>
        <dbReference type="EMBL" id="KAJ8069780.1"/>
    </source>
</evidence>
<dbReference type="Gene3D" id="3.40.50.150">
    <property type="entry name" value="Vaccinia Virus protein VP39"/>
    <property type="match status" value="1"/>
</dbReference>
<dbReference type="SUPFAM" id="SSF53335">
    <property type="entry name" value="S-adenosyl-L-methionine-dependent methyltransferases"/>
    <property type="match status" value="1"/>
</dbReference>
<comment type="caution">
    <text evidence="1">The sequence shown here is derived from an EMBL/GenBank/DDBJ whole genome shotgun (WGS) entry which is preliminary data.</text>
</comment>
<dbReference type="Proteomes" id="UP001152300">
    <property type="component" value="Unassembled WGS sequence"/>
</dbReference>
<proteinExistence type="predicted"/>
<gene>
    <name evidence="1" type="ORF">OCU04_000196</name>
</gene>
<organism evidence="1 2">
    <name type="scientific">Sclerotinia nivalis</name>
    <dbReference type="NCBI Taxonomy" id="352851"/>
    <lineage>
        <taxon>Eukaryota</taxon>
        <taxon>Fungi</taxon>
        <taxon>Dikarya</taxon>
        <taxon>Ascomycota</taxon>
        <taxon>Pezizomycotina</taxon>
        <taxon>Leotiomycetes</taxon>
        <taxon>Helotiales</taxon>
        <taxon>Sclerotiniaceae</taxon>
        <taxon>Sclerotinia</taxon>
    </lineage>
</organism>
<dbReference type="CDD" id="cd02440">
    <property type="entry name" value="AdoMet_MTases"/>
    <property type="match status" value="1"/>
</dbReference>
<evidence type="ECO:0000313" key="2">
    <source>
        <dbReference type="Proteomes" id="UP001152300"/>
    </source>
</evidence>